<evidence type="ECO:0000259" key="2">
    <source>
        <dbReference type="Pfam" id="PF07853"/>
    </source>
</evidence>
<sequence>MTLKLTPLDKLSGLVFAAQMILAGNTAINGPTGPIPTHFTLSGQPDGWSDRTELALMIAGMATLGLLLSGGLGLAAARAEEDGDTRRRRGLKAAQAVILIAFVGIAGLTVALSLGGVGDRADGPGTMMAVFGLLLAAIGALLGRVGPNPWVGVKTPWAYKSRTAWDRSNRLAGRLWFFGGIGAIALSTVIPQPLGLQALFVFVIASALLAVFESWRVWRTDPDRQPF</sequence>
<keyword evidence="1" id="KW-0472">Membrane</keyword>
<evidence type="ECO:0000313" key="4">
    <source>
        <dbReference type="Proteomes" id="UP000663918"/>
    </source>
</evidence>
<dbReference type="InterPro" id="IPR025962">
    <property type="entry name" value="SdpI/YhfL"/>
</dbReference>
<evidence type="ECO:0000256" key="1">
    <source>
        <dbReference type="SAM" id="Phobius"/>
    </source>
</evidence>
<feature type="transmembrane region" description="Helical" evidence="1">
    <location>
        <begin position="129"/>
        <end position="151"/>
    </location>
</feature>
<dbReference type="PANTHER" id="PTHR37810:SF5">
    <property type="entry name" value="IMMUNITY PROTEIN SDPI"/>
    <property type="match status" value="1"/>
</dbReference>
<evidence type="ECO:0000313" key="3">
    <source>
        <dbReference type="EMBL" id="QTC92340.1"/>
    </source>
</evidence>
<dbReference type="RefSeq" id="WP_207931623.1">
    <property type="nucleotide sequence ID" value="NZ_CP062222.1"/>
</dbReference>
<keyword evidence="1" id="KW-0812">Transmembrane</keyword>
<feature type="transmembrane region" description="Helical" evidence="1">
    <location>
        <begin position="54"/>
        <end position="75"/>
    </location>
</feature>
<keyword evidence="1" id="KW-1133">Transmembrane helix</keyword>
<accession>A0A975C5I5</accession>
<dbReference type="GO" id="GO:0009636">
    <property type="term" value="P:response to toxic substance"/>
    <property type="evidence" value="ECO:0007669"/>
    <property type="project" value="TreeGrafter"/>
</dbReference>
<protein>
    <submittedName>
        <fullName evidence="3">SdpI family protein</fullName>
    </submittedName>
</protein>
<dbReference type="Proteomes" id="UP000663918">
    <property type="component" value="Chromosome"/>
</dbReference>
<feature type="transmembrane region" description="Helical" evidence="1">
    <location>
        <begin position="96"/>
        <end position="117"/>
    </location>
</feature>
<dbReference type="EMBL" id="CP062222">
    <property type="protein sequence ID" value="QTC92340.1"/>
    <property type="molecule type" value="Genomic_DNA"/>
</dbReference>
<proteinExistence type="predicted"/>
<reference evidence="3" key="1">
    <citation type="submission" date="2020-09" db="EMBL/GenBank/DDBJ databases">
        <title>Brevundimonas sp. LVF2 isolated from a puddle in Goettingen, Germany.</title>
        <authorList>
            <person name="Friedrich I."/>
            <person name="Klassen A."/>
            <person name="Hannes N."/>
            <person name="Schneider D."/>
            <person name="Hertel R."/>
            <person name="Daniel R."/>
        </authorList>
    </citation>
    <scope>NUCLEOTIDE SEQUENCE</scope>
    <source>
        <strain evidence="3">LVF2</strain>
    </source>
</reference>
<feature type="domain" description="DUF1648" evidence="2">
    <location>
        <begin position="34"/>
        <end position="61"/>
    </location>
</feature>
<dbReference type="PIRSF" id="PIRSF038959">
    <property type="entry name" value="SdpI"/>
    <property type="match status" value="1"/>
</dbReference>
<dbReference type="Pfam" id="PF07853">
    <property type="entry name" value="DUF1648"/>
    <property type="match status" value="1"/>
</dbReference>
<gene>
    <name evidence="3" type="ORF">IFJ75_05460</name>
</gene>
<name>A0A975C5I5_9CAUL</name>
<dbReference type="AlphaFoldDB" id="A0A975C5I5"/>
<dbReference type="InterPro" id="IPR012867">
    <property type="entry name" value="DUF1648"/>
</dbReference>
<dbReference type="InterPro" id="IPR026272">
    <property type="entry name" value="SdpI"/>
</dbReference>
<dbReference type="KEGG" id="bgoe:IFJ75_05460"/>
<dbReference type="PANTHER" id="PTHR37810">
    <property type="entry name" value="IMMUNITY PROTEIN SDPI"/>
    <property type="match status" value="1"/>
</dbReference>
<feature type="transmembrane region" description="Helical" evidence="1">
    <location>
        <begin position="171"/>
        <end position="190"/>
    </location>
</feature>
<keyword evidence="4" id="KW-1185">Reference proteome</keyword>
<dbReference type="Pfam" id="PF13630">
    <property type="entry name" value="SdpI"/>
    <property type="match status" value="1"/>
</dbReference>
<organism evidence="3 4">
    <name type="scientific">Brevundimonas goettingensis</name>
    <dbReference type="NCBI Taxonomy" id="2774190"/>
    <lineage>
        <taxon>Bacteria</taxon>
        <taxon>Pseudomonadati</taxon>
        <taxon>Pseudomonadota</taxon>
        <taxon>Alphaproteobacteria</taxon>
        <taxon>Caulobacterales</taxon>
        <taxon>Caulobacteraceae</taxon>
        <taxon>Brevundimonas</taxon>
    </lineage>
</organism>
<feature type="transmembrane region" description="Helical" evidence="1">
    <location>
        <begin position="196"/>
        <end position="215"/>
    </location>
</feature>